<name>A0A9W7JE27_HIBTR</name>
<organism evidence="1 2">
    <name type="scientific">Hibiscus trionum</name>
    <name type="common">Flower of an hour</name>
    <dbReference type="NCBI Taxonomy" id="183268"/>
    <lineage>
        <taxon>Eukaryota</taxon>
        <taxon>Viridiplantae</taxon>
        <taxon>Streptophyta</taxon>
        <taxon>Embryophyta</taxon>
        <taxon>Tracheophyta</taxon>
        <taxon>Spermatophyta</taxon>
        <taxon>Magnoliopsida</taxon>
        <taxon>eudicotyledons</taxon>
        <taxon>Gunneridae</taxon>
        <taxon>Pentapetalae</taxon>
        <taxon>rosids</taxon>
        <taxon>malvids</taxon>
        <taxon>Malvales</taxon>
        <taxon>Malvaceae</taxon>
        <taxon>Malvoideae</taxon>
        <taxon>Hibiscus</taxon>
    </lineage>
</organism>
<dbReference type="OrthoDB" id="5860513at2759"/>
<gene>
    <name evidence="1" type="ORF">HRI_004956300</name>
</gene>
<proteinExistence type="predicted"/>
<dbReference type="Proteomes" id="UP001165190">
    <property type="component" value="Unassembled WGS sequence"/>
</dbReference>
<evidence type="ECO:0000313" key="1">
    <source>
        <dbReference type="EMBL" id="GMJ12871.1"/>
    </source>
</evidence>
<sequence>MEEEDQRKVTDLVIELVRRLLSQQNPPPSSPHFSQSLRYAFRILSSRLTPSVSPDADAVSESIKCCLATQGNSSDALTFSDLYTKFASKNGPGSVNNKWAVLYLLKIISADRKNAINGMDSSVFLPNLGLNDDETGNDSRVLNAKENGDKAWKNGVLLVSKDPQNLREVSFREFGNLVKEENEVTEEVLVRDVLYACQGIDGKYVKFDSNLDGYALSDLVNVPRAPDCNVL</sequence>
<accession>A0A9W7JE27</accession>
<dbReference type="AlphaFoldDB" id="A0A9W7JE27"/>
<keyword evidence="2" id="KW-1185">Reference proteome</keyword>
<evidence type="ECO:0000313" key="2">
    <source>
        <dbReference type="Proteomes" id="UP001165190"/>
    </source>
</evidence>
<protein>
    <submittedName>
        <fullName evidence="1">GAMMA TUBULIN COMPLEX PROTEIN 3, spindle pole body component 98</fullName>
    </submittedName>
</protein>
<reference evidence="1" key="1">
    <citation type="submission" date="2023-05" db="EMBL/GenBank/DDBJ databases">
        <title>Genome and transcriptome analyses reveal genes involved in the formation of fine ridges on petal epidermal cells in Hibiscus trionum.</title>
        <authorList>
            <person name="Koshimizu S."/>
            <person name="Masuda S."/>
            <person name="Ishii T."/>
            <person name="Shirasu K."/>
            <person name="Hoshino A."/>
            <person name="Arita M."/>
        </authorList>
    </citation>
    <scope>NUCLEOTIDE SEQUENCE</scope>
    <source>
        <strain evidence="1">Hamamatsu line</strain>
    </source>
</reference>
<comment type="caution">
    <text evidence="1">The sequence shown here is derived from an EMBL/GenBank/DDBJ whole genome shotgun (WGS) entry which is preliminary data.</text>
</comment>
<dbReference type="EMBL" id="BSYR01000065">
    <property type="protein sequence ID" value="GMJ12871.1"/>
    <property type="molecule type" value="Genomic_DNA"/>
</dbReference>